<sequence>MGQPRRNQISLEATPYYHLVSRCVRRQFLCGKDSLSGQDYSHRREWIKARLAHLVDVFAIDLCAYAVLSNHYHLVVRVNESDARALKPREVVQRWLRIFRGPAWMHEFVNAGESATPHPAMRLMIEGYRSRLMSISWFMRCLNEPIARRANHEDGVTGHFWQGRYRSQALADEGALLAAMTYVDLNPLRAGMVDRPEAGRDCSAVQRFKQAATGTDKASGPVIMPFSGTDLGMAAGDLPGEKFEYLELLDWTGRHMTKPGVPVIAAEMPPIAERLGLAARGLVEFVTGQTRYRQAVLGDAARLPGLARQLGRRYVRGYRSAAGLFLETSDNLNASPG</sequence>
<name>A0A557RMR3_9GAMM</name>
<protein>
    <submittedName>
        <fullName evidence="2">Transposase</fullName>
    </submittedName>
</protein>
<dbReference type="PANTHER" id="PTHR34322">
    <property type="entry name" value="TRANSPOSASE, Y1_TNP DOMAIN-CONTAINING"/>
    <property type="match status" value="1"/>
</dbReference>
<reference evidence="2 3" key="1">
    <citation type="submission" date="2019-07" db="EMBL/GenBank/DDBJ databases">
        <title>Reclasification of Spiribacter aquaticus.</title>
        <authorList>
            <person name="Leon M.J."/>
            <person name="Sanchez-Porro C."/>
            <person name="Ventosa A."/>
        </authorList>
    </citation>
    <scope>NUCLEOTIDE SEQUENCE [LARGE SCALE GENOMIC DNA]</scope>
    <source>
        <strain evidence="2 3">SP30</strain>
    </source>
</reference>
<dbReference type="GO" id="GO:0006313">
    <property type="term" value="P:DNA transposition"/>
    <property type="evidence" value="ECO:0007669"/>
    <property type="project" value="InterPro"/>
</dbReference>
<dbReference type="RefSeq" id="WP_144346965.1">
    <property type="nucleotide sequence ID" value="NZ_VMKP01000001.1"/>
</dbReference>
<organism evidence="2 3">
    <name type="scientific">Spiribacter aquaticus</name>
    <dbReference type="NCBI Taxonomy" id="1935996"/>
    <lineage>
        <taxon>Bacteria</taxon>
        <taxon>Pseudomonadati</taxon>
        <taxon>Pseudomonadota</taxon>
        <taxon>Gammaproteobacteria</taxon>
        <taxon>Chromatiales</taxon>
        <taxon>Ectothiorhodospiraceae</taxon>
        <taxon>Spiribacter</taxon>
    </lineage>
</organism>
<dbReference type="InterPro" id="IPR002686">
    <property type="entry name" value="Transposase_17"/>
</dbReference>
<dbReference type="Proteomes" id="UP000316688">
    <property type="component" value="Unassembled WGS sequence"/>
</dbReference>
<accession>A0A557RMR3</accession>
<evidence type="ECO:0000313" key="2">
    <source>
        <dbReference type="EMBL" id="TVO66426.1"/>
    </source>
</evidence>
<dbReference type="EMBL" id="VMKP01000001">
    <property type="protein sequence ID" value="TVO66426.1"/>
    <property type="molecule type" value="Genomic_DNA"/>
</dbReference>
<evidence type="ECO:0000313" key="3">
    <source>
        <dbReference type="Proteomes" id="UP000316688"/>
    </source>
</evidence>
<keyword evidence="3" id="KW-1185">Reference proteome</keyword>
<dbReference type="PANTHER" id="PTHR34322:SF2">
    <property type="entry name" value="TRANSPOSASE IS200-LIKE DOMAIN-CONTAINING PROTEIN"/>
    <property type="match status" value="1"/>
</dbReference>
<proteinExistence type="predicted"/>
<feature type="domain" description="Transposase IS200-like" evidence="1">
    <location>
        <begin position="12"/>
        <end position="186"/>
    </location>
</feature>
<gene>
    <name evidence="2" type="ORF">FPL11_01695</name>
</gene>
<dbReference type="GO" id="GO:0003677">
    <property type="term" value="F:DNA binding"/>
    <property type="evidence" value="ECO:0007669"/>
    <property type="project" value="InterPro"/>
</dbReference>
<evidence type="ECO:0000259" key="1">
    <source>
        <dbReference type="SMART" id="SM01321"/>
    </source>
</evidence>
<dbReference type="SMART" id="SM01321">
    <property type="entry name" value="Y1_Tnp"/>
    <property type="match status" value="1"/>
</dbReference>
<dbReference type="SUPFAM" id="SSF143422">
    <property type="entry name" value="Transposase IS200-like"/>
    <property type="match status" value="1"/>
</dbReference>
<dbReference type="GO" id="GO:0004803">
    <property type="term" value="F:transposase activity"/>
    <property type="evidence" value="ECO:0007669"/>
    <property type="project" value="InterPro"/>
</dbReference>
<dbReference type="InterPro" id="IPR036515">
    <property type="entry name" value="Transposase_17_sf"/>
</dbReference>
<dbReference type="Gene3D" id="3.30.70.1290">
    <property type="entry name" value="Transposase IS200-like"/>
    <property type="match status" value="1"/>
</dbReference>
<dbReference type="AlphaFoldDB" id="A0A557RMR3"/>
<comment type="caution">
    <text evidence="2">The sequence shown here is derived from an EMBL/GenBank/DDBJ whole genome shotgun (WGS) entry which is preliminary data.</text>
</comment>